<dbReference type="RefSeq" id="WP_186956332.1">
    <property type="nucleotide sequence ID" value="NZ_JACOFX010000019.1"/>
</dbReference>
<dbReference type="InterPro" id="IPR047756">
    <property type="entry name" value="IcmT-like"/>
</dbReference>
<feature type="transmembrane region" description="Helical" evidence="1">
    <location>
        <begin position="21"/>
        <end position="38"/>
    </location>
</feature>
<gene>
    <name evidence="2" type="ORF">H8L47_24620</name>
</gene>
<reference evidence="2 3" key="1">
    <citation type="submission" date="2020-08" db="EMBL/GenBank/DDBJ databases">
        <title>Novel species isolated from subtropical streams in China.</title>
        <authorList>
            <person name="Lu H."/>
        </authorList>
    </citation>
    <scope>NUCLEOTIDE SEQUENCE [LARGE SCALE GENOMIC DNA]</scope>
    <source>
        <strain evidence="2 3">NL8W</strain>
    </source>
</reference>
<evidence type="ECO:0000313" key="3">
    <source>
        <dbReference type="Proteomes" id="UP000646911"/>
    </source>
</evidence>
<organism evidence="2 3">
    <name type="scientific">Undibacterium umbellatum</name>
    <dbReference type="NCBI Taxonomy" id="2762300"/>
    <lineage>
        <taxon>Bacteria</taxon>
        <taxon>Pseudomonadati</taxon>
        <taxon>Pseudomonadota</taxon>
        <taxon>Betaproteobacteria</taxon>
        <taxon>Burkholderiales</taxon>
        <taxon>Oxalobacteraceae</taxon>
        <taxon>Undibacterium</taxon>
    </lineage>
</organism>
<proteinExistence type="predicted"/>
<feature type="transmembrane region" description="Helical" evidence="1">
    <location>
        <begin position="44"/>
        <end position="62"/>
    </location>
</feature>
<evidence type="ECO:0000313" key="2">
    <source>
        <dbReference type="EMBL" id="MBC3910758.1"/>
    </source>
</evidence>
<keyword evidence="1" id="KW-1133">Transmembrane helix</keyword>
<evidence type="ECO:0000256" key="1">
    <source>
        <dbReference type="SAM" id="Phobius"/>
    </source>
</evidence>
<protein>
    <submittedName>
        <fullName evidence="2">Phosphoesterase</fullName>
    </submittedName>
</protein>
<keyword evidence="1" id="KW-0472">Membrane</keyword>
<keyword evidence="3" id="KW-1185">Reference proteome</keyword>
<keyword evidence="1" id="KW-0812">Transmembrane</keyword>
<accession>A0ABR6ZGA5</accession>
<comment type="caution">
    <text evidence="2">The sequence shown here is derived from an EMBL/GenBank/DDBJ whole genome shotgun (WGS) entry which is preliminary data.</text>
</comment>
<sequence length="95" mass="11122">MANEIDDGTSKVIWRDSARELRFLGINYVAVFPLLFWLLHANMFTFVVAITVIVALSILERFKYSPMVVFRLIRCAIGGKVRHAKNWNEMKRYRS</sequence>
<name>A0ABR6ZGA5_9BURK</name>
<dbReference type="NCBIfam" id="NF038220">
    <property type="entry name" value="IcmT_TraK"/>
    <property type="match status" value="1"/>
</dbReference>
<dbReference type="EMBL" id="JACOFX010000019">
    <property type="protein sequence ID" value="MBC3910758.1"/>
    <property type="molecule type" value="Genomic_DNA"/>
</dbReference>
<dbReference type="Proteomes" id="UP000646911">
    <property type="component" value="Unassembled WGS sequence"/>
</dbReference>